<name>A0A2P2PAL6_RHIMU</name>
<sequence length="53" mass="6227">MAMNWKGKMQKDRISSIQITCMKPFQTYGKRCNEKLNPDENAIYALRTPSYPE</sequence>
<proteinExistence type="predicted"/>
<accession>A0A2P2PAL6</accession>
<dbReference type="AlphaFoldDB" id="A0A2P2PAL6"/>
<reference evidence="1" key="1">
    <citation type="submission" date="2018-02" db="EMBL/GenBank/DDBJ databases">
        <title>Rhizophora mucronata_Transcriptome.</title>
        <authorList>
            <person name="Meera S.P."/>
            <person name="Sreeshan A."/>
            <person name="Augustine A."/>
        </authorList>
    </citation>
    <scope>NUCLEOTIDE SEQUENCE</scope>
    <source>
        <tissue evidence="1">Leaf</tissue>
    </source>
</reference>
<organism evidence="1">
    <name type="scientific">Rhizophora mucronata</name>
    <name type="common">Asiatic mangrove</name>
    <dbReference type="NCBI Taxonomy" id="61149"/>
    <lineage>
        <taxon>Eukaryota</taxon>
        <taxon>Viridiplantae</taxon>
        <taxon>Streptophyta</taxon>
        <taxon>Embryophyta</taxon>
        <taxon>Tracheophyta</taxon>
        <taxon>Spermatophyta</taxon>
        <taxon>Magnoliopsida</taxon>
        <taxon>eudicotyledons</taxon>
        <taxon>Gunneridae</taxon>
        <taxon>Pentapetalae</taxon>
        <taxon>rosids</taxon>
        <taxon>fabids</taxon>
        <taxon>Malpighiales</taxon>
        <taxon>Rhizophoraceae</taxon>
        <taxon>Rhizophora</taxon>
    </lineage>
</organism>
<evidence type="ECO:0000313" key="1">
    <source>
        <dbReference type="EMBL" id="MBX51683.1"/>
    </source>
</evidence>
<protein>
    <submittedName>
        <fullName evidence="1">Uncharacterized protein</fullName>
    </submittedName>
</protein>
<dbReference type="EMBL" id="GGEC01071199">
    <property type="protein sequence ID" value="MBX51683.1"/>
    <property type="molecule type" value="Transcribed_RNA"/>
</dbReference>